<keyword evidence="2" id="KW-1185">Reference proteome</keyword>
<gene>
    <name evidence="1" type="ORF">N7G274_009427</name>
</gene>
<sequence>MKRPAQIDSCACNAEDKKGVVDGKANRKKREKSEVRYIGKIGGAGRIIVHHARSGRAVRLILTIEAGTKVGGAKVTQEVTQGLCIIRRSLVSDLSGATCHDDMISIHHQCHSLAKSASRPQNRLVVIVIHKDAIRSGTVSEVPLQMSRGVFVTVQW</sequence>
<name>A0ABR4A0U0_9LECA</name>
<proteinExistence type="predicted"/>
<reference evidence="1 2" key="1">
    <citation type="submission" date="2024-09" db="EMBL/GenBank/DDBJ databases">
        <title>Rethinking Asexuality: The Enigmatic Case of Functional Sexual Genes in Lepraria (Stereocaulaceae).</title>
        <authorList>
            <person name="Doellman M."/>
            <person name="Sun Y."/>
            <person name="Barcenas-Pena A."/>
            <person name="Lumbsch H.T."/>
            <person name="Grewe F."/>
        </authorList>
    </citation>
    <scope>NUCLEOTIDE SEQUENCE [LARGE SCALE GENOMIC DNA]</scope>
    <source>
        <strain evidence="1 2">Mercado 3170</strain>
    </source>
</reference>
<accession>A0ABR4A0U0</accession>
<evidence type="ECO:0000313" key="2">
    <source>
        <dbReference type="Proteomes" id="UP001590950"/>
    </source>
</evidence>
<dbReference type="EMBL" id="JBEFKJ010000036">
    <property type="protein sequence ID" value="KAL2037952.1"/>
    <property type="molecule type" value="Genomic_DNA"/>
</dbReference>
<protein>
    <submittedName>
        <fullName evidence="1">Uncharacterized protein</fullName>
    </submittedName>
</protein>
<evidence type="ECO:0000313" key="1">
    <source>
        <dbReference type="EMBL" id="KAL2037952.1"/>
    </source>
</evidence>
<dbReference type="Proteomes" id="UP001590950">
    <property type="component" value="Unassembled WGS sequence"/>
</dbReference>
<organism evidence="1 2">
    <name type="scientific">Stereocaulon virgatum</name>
    <dbReference type="NCBI Taxonomy" id="373712"/>
    <lineage>
        <taxon>Eukaryota</taxon>
        <taxon>Fungi</taxon>
        <taxon>Dikarya</taxon>
        <taxon>Ascomycota</taxon>
        <taxon>Pezizomycotina</taxon>
        <taxon>Lecanoromycetes</taxon>
        <taxon>OSLEUM clade</taxon>
        <taxon>Lecanoromycetidae</taxon>
        <taxon>Lecanorales</taxon>
        <taxon>Lecanorineae</taxon>
        <taxon>Stereocaulaceae</taxon>
        <taxon>Stereocaulon</taxon>
    </lineage>
</organism>
<comment type="caution">
    <text evidence="1">The sequence shown here is derived from an EMBL/GenBank/DDBJ whole genome shotgun (WGS) entry which is preliminary data.</text>
</comment>